<dbReference type="OrthoDB" id="194368at2"/>
<proteinExistence type="predicted"/>
<dbReference type="InterPro" id="IPR010982">
    <property type="entry name" value="Lambda_DNA-bd_dom_sf"/>
</dbReference>
<dbReference type="PATRIC" id="fig|159743.3.peg.5707"/>
<dbReference type="Gene3D" id="1.10.260.40">
    <property type="entry name" value="lambda repressor-like DNA-binding domains"/>
    <property type="match status" value="1"/>
</dbReference>
<evidence type="ECO:0000313" key="3">
    <source>
        <dbReference type="Proteomes" id="UP000032534"/>
    </source>
</evidence>
<dbReference type="EMBL" id="JTHP01000079">
    <property type="protein sequence ID" value="KJD42875.1"/>
    <property type="molecule type" value="Genomic_DNA"/>
</dbReference>
<protein>
    <recommendedName>
        <fullName evidence="1">HTH cro/C1-type domain-containing protein</fullName>
    </recommendedName>
</protein>
<dbReference type="SUPFAM" id="SSF47413">
    <property type="entry name" value="lambda repressor-like DNA-binding domains"/>
    <property type="match status" value="1"/>
</dbReference>
<dbReference type="InterPro" id="IPR001387">
    <property type="entry name" value="Cro/C1-type_HTH"/>
</dbReference>
<dbReference type="AlphaFoldDB" id="A0A0D7WUP1"/>
<dbReference type="CDD" id="cd00093">
    <property type="entry name" value="HTH_XRE"/>
    <property type="match status" value="1"/>
</dbReference>
<accession>A0A0D7WUP1</accession>
<sequence>MVIDKPAEKLKLLRMRKGWTQEKLVEAIKEKNPDLRVYQVMISRYEKNREEPGTEIKQAINEIFGQSLWE</sequence>
<dbReference type="PROSITE" id="PS50943">
    <property type="entry name" value="HTH_CROC1"/>
    <property type="match status" value="1"/>
</dbReference>
<dbReference type="GO" id="GO:0003677">
    <property type="term" value="F:DNA binding"/>
    <property type="evidence" value="ECO:0007669"/>
    <property type="project" value="InterPro"/>
</dbReference>
<feature type="domain" description="HTH cro/C1-type" evidence="1">
    <location>
        <begin position="10"/>
        <end position="55"/>
    </location>
</feature>
<keyword evidence="3" id="KW-1185">Reference proteome</keyword>
<name>A0A0D7WUP1_9BACL</name>
<dbReference type="Proteomes" id="UP000032534">
    <property type="component" value="Unassembled WGS sequence"/>
</dbReference>
<dbReference type="RefSeq" id="WP_044648785.1">
    <property type="nucleotide sequence ID" value="NZ_JTHP01000079.1"/>
</dbReference>
<reference evidence="2 3" key="1">
    <citation type="submission" date="2014-11" db="EMBL/GenBank/DDBJ databases">
        <title>Draft Genome Sequences of Paenibacillus polymyxa NRRL B-30509 and Paenibacillus terrae NRRL B-30644, Strains from a Poultry Environment that Produce Tridecaptin A and Paenicidins.</title>
        <authorList>
            <person name="van Belkum M.J."/>
            <person name="Lohans C.T."/>
            <person name="Vederas J.C."/>
        </authorList>
    </citation>
    <scope>NUCLEOTIDE SEQUENCE [LARGE SCALE GENOMIC DNA]</scope>
    <source>
        <strain evidence="2 3">NRRL B-30644</strain>
    </source>
</reference>
<comment type="caution">
    <text evidence="2">The sequence shown here is derived from an EMBL/GenBank/DDBJ whole genome shotgun (WGS) entry which is preliminary data.</text>
</comment>
<organism evidence="2 3">
    <name type="scientific">Paenibacillus terrae</name>
    <dbReference type="NCBI Taxonomy" id="159743"/>
    <lineage>
        <taxon>Bacteria</taxon>
        <taxon>Bacillati</taxon>
        <taxon>Bacillota</taxon>
        <taxon>Bacilli</taxon>
        <taxon>Bacillales</taxon>
        <taxon>Paenibacillaceae</taxon>
        <taxon>Paenibacillus</taxon>
    </lineage>
</organism>
<evidence type="ECO:0000259" key="1">
    <source>
        <dbReference type="PROSITE" id="PS50943"/>
    </source>
</evidence>
<gene>
    <name evidence="2" type="ORF">QD47_25730</name>
</gene>
<evidence type="ECO:0000313" key="2">
    <source>
        <dbReference type="EMBL" id="KJD42875.1"/>
    </source>
</evidence>